<comment type="subcellular location">
    <subcellularLocation>
        <location evidence="1">Nucleus</location>
    </subcellularLocation>
</comment>
<sequence>MSITLELQEMETSSPAIFVNGETLQMYTGKKVRAVVQVIECDGGNTIVKSTDEHEWIVKELPLPSVPLLNYIEVIGVAETNKSIRAELCTDFGNTFDAQSYNQLCKLANGEHKALFL</sequence>
<reference evidence="4 5" key="1">
    <citation type="journal article" date="2014" name="PLoS ONE">
        <title>Global Analysis of Gene Expression Profiles in Physic Nut (Jatropha curcas L.) Seedlings Exposed to Salt Stress.</title>
        <authorList>
            <person name="Zhang L."/>
            <person name="Zhang C."/>
            <person name="Wu P."/>
            <person name="Chen Y."/>
            <person name="Li M."/>
            <person name="Jiang H."/>
            <person name="Wu G."/>
        </authorList>
    </citation>
    <scope>NUCLEOTIDE SEQUENCE [LARGE SCALE GENOMIC DNA]</scope>
    <source>
        <strain evidence="5">cv. GZQX0401</strain>
        <tissue evidence="4">Young leaves</tissue>
    </source>
</reference>
<comment type="similarity">
    <text evidence="2">Belongs to the replication factor A protein 3 family.</text>
</comment>
<dbReference type="InterPro" id="IPR013970">
    <property type="entry name" value="Rfa2"/>
</dbReference>
<gene>
    <name evidence="4" type="ORF">JCGZ_26487</name>
</gene>
<dbReference type="SUPFAM" id="SSF50249">
    <property type="entry name" value="Nucleic acid-binding proteins"/>
    <property type="match status" value="1"/>
</dbReference>
<organism evidence="4 5">
    <name type="scientific">Jatropha curcas</name>
    <name type="common">Barbados nut</name>
    <dbReference type="NCBI Taxonomy" id="180498"/>
    <lineage>
        <taxon>Eukaryota</taxon>
        <taxon>Viridiplantae</taxon>
        <taxon>Streptophyta</taxon>
        <taxon>Embryophyta</taxon>
        <taxon>Tracheophyta</taxon>
        <taxon>Spermatophyta</taxon>
        <taxon>Magnoliopsida</taxon>
        <taxon>eudicotyledons</taxon>
        <taxon>Gunneridae</taxon>
        <taxon>Pentapetalae</taxon>
        <taxon>rosids</taxon>
        <taxon>fabids</taxon>
        <taxon>Malpighiales</taxon>
        <taxon>Euphorbiaceae</taxon>
        <taxon>Crotonoideae</taxon>
        <taxon>Jatropheae</taxon>
        <taxon>Jatropha</taxon>
    </lineage>
</organism>
<dbReference type="Proteomes" id="UP000027138">
    <property type="component" value="Unassembled WGS sequence"/>
</dbReference>
<evidence type="ECO:0000313" key="5">
    <source>
        <dbReference type="Proteomes" id="UP000027138"/>
    </source>
</evidence>
<keyword evidence="3" id="KW-0539">Nucleus</keyword>
<dbReference type="InterPro" id="IPR012340">
    <property type="entry name" value="NA-bd_OB-fold"/>
</dbReference>
<dbReference type="GO" id="GO:0006310">
    <property type="term" value="P:DNA recombination"/>
    <property type="evidence" value="ECO:0007669"/>
    <property type="project" value="InterPro"/>
</dbReference>
<evidence type="ECO:0000256" key="2">
    <source>
        <dbReference type="ARBA" id="ARBA00009761"/>
    </source>
</evidence>
<proteinExistence type="inferred from homology"/>
<dbReference type="Gene3D" id="2.40.50.140">
    <property type="entry name" value="Nucleic acid-binding proteins"/>
    <property type="match status" value="1"/>
</dbReference>
<dbReference type="GO" id="GO:0003677">
    <property type="term" value="F:DNA binding"/>
    <property type="evidence" value="ECO:0007669"/>
    <property type="project" value="InterPro"/>
</dbReference>
<dbReference type="Pfam" id="PF08661">
    <property type="entry name" value="Rep_fac-A_3"/>
    <property type="match status" value="1"/>
</dbReference>
<evidence type="ECO:0000256" key="1">
    <source>
        <dbReference type="ARBA" id="ARBA00004123"/>
    </source>
</evidence>
<keyword evidence="5" id="KW-1185">Reference proteome</keyword>
<dbReference type="GO" id="GO:0006281">
    <property type="term" value="P:DNA repair"/>
    <property type="evidence" value="ECO:0007669"/>
    <property type="project" value="InterPro"/>
</dbReference>
<protein>
    <submittedName>
        <fullName evidence="4">Uncharacterized protein</fullName>
    </submittedName>
</protein>
<dbReference type="OrthoDB" id="188186at2759"/>
<evidence type="ECO:0000313" key="4">
    <source>
        <dbReference type="EMBL" id="KDP43387.1"/>
    </source>
</evidence>
<dbReference type="PANTHER" id="PTHR47058">
    <property type="entry name" value="REPLICATION PROTEIN A 14 KDA SUBUNIT A-RELATED"/>
    <property type="match status" value="1"/>
</dbReference>
<dbReference type="GO" id="GO:0031981">
    <property type="term" value="C:nuclear lumen"/>
    <property type="evidence" value="ECO:0007669"/>
    <property type="project" value="UniProtKB-ARBA"/>
</dbReference>
<dbReference type="STRING" id="180498.A0A067L4P8"/>
<evidence type="ECO:0000256" key="3">
    <source>
        <dbReference type="ARBA" id="ARBA00023242"/>
    </source>
</evidence>
<dbReference type="GO" id="GO:0006260">
    <property type="term" value="P:DNA replication"/>
    <property type="evidence" value="ECO:0007669"/>
    <property type="project" value="InterPro"/>
</dbReference>
<dbReference type="EMBL" id="KK914270">
    <property type="protein sequence ID" value="KDP43387.1"/>
    <property type="molecule type" value="Genomic_DNA"/>
</dbReference>
<dbReference type="CDD" id="cd04479">
    <property type="entry name" value="RPA3"/>
    <property type="match status" value="1"/>
</dbReference>
<dbReference type="PANTHER" id="PTHR47058:SF3">
    <property type="entry name" value="REPLICATION PROTEIN A 14 KDA SUBUNIT A-RELATED"/>
    <property type="match status" value="1"/>
</dbReference>
<accession>A0A067L4P8</accession>
<dbReference type="AlphaFoldDB" id="A0A067L4P8"/>
<name>A0A067L4P8_JATCU</name>